<feature type="binding site" evidence="7 9">
    <location>
        <position position="82"/>
    </location>
    <ligand>
        <name>FMN</name>
        <dbReference type="ChEBI" id="CHEBI:58210"/>
    </ligand>
</feature>
<feature type="binding site" evidence="7 8">
    <location>
        <position position="127"/>
    </location>
    <ligand>
        <name>substrate</name>
    </ligand>
</feature>
<accession>A0A5M8QT27</accession>
<dbReference type="InterPro" id="IPR000659">
    <property type="entry name" value="Pyridox_Oxase"/>
</dbReference>
<dbReference type="Proteomes" id="UP000323994">
    <property type="component" value="Unassembled WGS sequence"/>
</dbReference>
<comment type="caution">
    <text evidence="12">The sequence shown here is derived from an EMBL/GenBank/DDBJ whole genome shotgun (WGS) entry which is preliminary data.</text>
</comment>
<comment type="catalytic activity">
    <reaction evidence="7">
        <text>pyridoxamine 5'-phosphate + O2 + H2O = pyridoxal 5'-phosphate + H2O2 + NH4(+)</text>
        <dbReference type="Rhea" id="RHEA:15817"/>
        <dbReference type="ChEBI" id="CHEBI:15377"/>
        <dbReference type="ChEBI" id="CHEBI:15379"/>
        <dbReference type="ChEBI" id="CHEBI:16240"/>
        <dbReference type="ChEBI" id="CHEBI:28938"/>
        <dbReference type="ChEBI" id="CHEBI:58451"/>
        <dbReference type="ChEBI" id="CHEBI:597326"/>
        <dbReference type="EC" id="1.4.3.5"/>
    </reaction>
</comment>
<feature type="binding site" evidence="7 8">
    <location>
        <position position="66"/>
    </location>
    <ligand>
        <name>substrate</name>
    </ligand>
</feature>
<feature type="binding site" evidence="7 8">
    <location>
        <begin position="191"/>
        <end position="193"/>
    </location>
    <ligand>
        <name>substrate</name>
    </ligand>
</feature>
<comment type="pathway">
    <text evidence="7">Cofactor metabolism; pyridoxal 5'-phosphate salvage; pyridoxal 5'-phosphate from pyridoxamine 5'-phosphate: step 1/1.</text>
</comment>
<dbReference type="OrthoDB" id="9780392at2"/>
<dbReference type="InterPro" id="IPR012349">
    <property type="entry name" value="Split_barrel_FMN-bd"/>
</dbReference>
<feature type="binding site" evidence="7 9">
    <location>
        <begin position="76"/>
        <end position="77"/>
    </location>
    <ligand>
        <name>FMN</name>
        <dbReference type="ChEBI" id="CHEBI:58210"/>
    </ligand>
</feature>
<dbReference type="PROSITE" id="PS01064">
    <property type="entry name" value="PYRIDOX_OXIDASE"/>
    <property type="match status" value="1"/>
</dbReference>
<dbReference type="HAMAP" id="MF_01629">
    <property type="entry name" value="PdxH"/>
    <property type="match status" value="1"/>
</dbReference>
<evidence type="ECO:0000259" key="10">
    <source>
        <dbReference type="Pfam" id="PF01243"/>
    </source>
</evidence>
<dbReference type="EC" id="1.4.3.5" evidence="7"/>
<comment type="catalytic activity">
    <reaction evidence="7">
        <text>pyridoxine 5'-phosphate + O2 = pyridoxal 5'-phosphate + H2O2</text>
        <dbReference type="Rhea" id="RHEA:15149"/>
        <dbReference type="ChEBI" id="CHEBI:15379"/>
        <dbReference type="ChEBI" id="CHEBI:16240"/>
        <dbReference type="ChEBI" id="CHEBI:58589"/>
        <dbReference type="ChEBI" id="CHEBI:597326"/>
        <dbReference type="EC" id="1.4.3.5"/>
    </reaction>
</comment>
<reference evidence="12 13" key="1">
    <citation type="submission" date="2019-05" db="EMBL/GenBank/DDBJ databases">
        <authorList>
            <person name="Qu J.-H."/>
        </authorList>
    </citation>
    <scope>NUCLEOTIDE SEQUENCE [LARGE SCALE GENOMIC DNA]</scope>
    <source>
        <strain evidence="12 13">NS28</strain>
    </source>
</reference>
<dbReference type="NCBIfam" id="TIGR00558">
    <property type="entry name" value="pdxH"/>
    <property type="match status" value="1"/>
</dbReference>
<evidence type="ECO:0000256" key="9">
    <source>
        <dbReference type="PIRSR" id="PIRSR000190-2"/>
    </source>
</evidence>
<dbReference type="Pfam" id="PF10590">
    <property type="entry name" value="PNP_phzG_C"/>
    <property type="match status" value="1"/>
</dbReference>
<gene>
    <name evidence="7 12" type="primary">pdxH</name>
    <name evidence="12" type="ORF">FEM33_13485</name>
</gene>
<dbReference type="AlphaFoldDB" id="A0A5M8QT27"/>
<feature type="binding site" evidence="8">
    <location>
        <begin position="9"/>
        <end position="12"/>
    </location>
    <ligand>
        <name>substrate</name>
    </ligand>
</feature>
<comment type="pathway">
    <text evidence="7">Cofactor metabolism; pyridoxal 5'-phosphate salvage; pyridoxal 5'-phosphate from pyridoxine 5'-phosphate: step 1/1.</text>
</comment>
<proteinExistence type="inferred from homology"/>
<dbReference type="NCBIfam" id="NF004231">
    <property type="entry name" value="PRK05679.1"/>
    <property type="match status" value="1"/>
</dbReference>
<keyword evidence="6 7" id="KW-0664">Pyridoxine biosynthesis</keyword>
<dbReference type="InterPro" id="IPR011576">
    <property type="entry name" value="Pyridox_Oxase_N"/>
</dbReference>
<comment type="cofactor">
    <cofactor evidence="7 9">
        <name>FMN</name>
        <dbReference type="ChEBI" id="CHEBI:58210"/>
    </cofactor>
    <text evidence="7 9">Binds 1 FMN per subunit.</text>
</comment>
<feature type="binding site" evidence="7 9">
    <location>
        <position position="105"/>
    </location>
    <ligand>
        <name>FMN</name>
        <dbReference type="ChEBI" id="CHEBI:58210"/>
    </ligand>
</feature>
<dbReference type="PIRSF" id="PIRSF000190">
    <property type="entry name" value="Pyd_amn-ph_oxd"/>
    <property type="match status" value="1"/>
</dbReference>
<evidence type="ECO:0000313" key="12">
    <source>
        <dbReference type="EMBL" id="KAA6439279.1"/>
    </source>
</evidence>
<evidence type="ECO:0000256" key="8">
    <source>
        <dbReference type="PIRSR" id="PIRSR000190-1"/>
    </source>
</evidence>
<evidence type="ECO:0000256" key="1">
    <source>
        <dbReference type="ARBA" id="ARBA00007301"/>
    </source>
</evidence>
<dbReference type="SUPFAM" id="SSF50475">
    <property type="entry name" value="FMN-binding split barrel"/>
    <property type="match status" value="1"/>
</dbReference>
<feature type="binding site" evidence="7 9">
    <location>
        <position position="185"/>
    </location>
    <ligand>
        <name>FMN</name>
        <dbReference type="ChEBI" id="CHEBI:58210"/>
    </ligand>
</feature>
<evidence type="ECO:0000313" key="13">
    <source>
        <dbReference type="Proteomes" id="UP000323994"/>
    </source>
</evidence>
<dbReference type="PANTHER" id="PTHR10851">
    <property type="entry name" value="PYRIDOXINE-5-PHOSPHATE OXIDASE"/>
    <property type="match status" value="1"/>
</dbReference>
<protein>
    <recommendedName>
        <fullName evidence="7">Pyridoxine/pyridoxamine 5'-phosphate oxidase</fullName>
        <ecNumber evidence="7">1.4.3.5</ecNumber>
    </recommendedName>
    <alternativeName>
        <fullName evidence="7">PNP/PMP oxidase</fullName>
        <shortName evidence="7">PNPOx</shortName>
    </alternativeName>
    <alternativeName>
        <fullName evidence="7">Pyridoxal 5'-phosphate synthase</fullName>
    </alternativeName>
</protein>
<dbReference type="InterPro" id="IPR019740">
    <property type="entry name" value="Pyridox_Oxase_CS"/>
</dbReference>
<feature type="binding site" evidence="7 8">
    <location>
        <position position="131"/>
    </location>
    <ligand>
        <name>substrate</name>
    </ligand>
</feature>
<dbReference type="EMBL" id="VBSN01000038">
    <property type="protein sequence ID" value="KAA6439279.1"/>
    <property type="molecule type" value="Genomic_DNA"/>
</dbReference>
<dbReference type="FunFam" id="2.30.110.10:FF:000020">
    <property type="entry name" value="PNPO isoform 11"/>
    <property type="match status" value="1"/>
</dbReference>
<keyword evidence="4 7" id="KW-0288">FMN</keyword>
<evidence type="ECO:0000256" key="3">
    <source>
        <dbReference type="ARBA" id="ARBA00022630"/>
    </source>
</evidence>
<feature type="binding site" evidence="7 9">
    <location>
        <position position="83"/>
    </location>
    <ligand>
        <name>FMN</name>
        <dbReference type="ChEBI" id="CHEBI:58210"/>
    </ligand>
</feature>
<feature type="domain" description="Pyridoxamine 5'-phosphate oxidase N-terminal" evidence="10">
    <location>
        <begin position="36"/>
        <end position="159"/>
    </location>
</feature>
<sequence>MDHNIAKIRHDYNLKGLLESDLEPNPLNQFRLWFGEALSAGVTEPNAMTLSTLFNGRPSARIVLLKDLDSEGFTFFTNYNSKKGREIASEPQVALTFFWKEFERQVRIEGKAEKTSDQESSEYFAVRPRGSQIGAWTSYQSEVIENRAFLENRTKEVEQEFSGREVPRPPHWGGYRVIPDYIEFWQGRPSRLHDRLSYVRSEDGSWLIERLSP</sequence>
<dbReference type="Gene3D" id="2.30.110.10">
    <property type="entry name" value="Electron Transport, Fmn-binding Protein, Chain A"/>
    <property type="match status" value="1"/>
</dbReference>
<dbReference type="GO" id="GO:0004733">
    <property type="term" value="F:pyridoxamine phosphate oxidase activity"/>
    <property type="evidence" value="ECO:0007669"/>
    <property type="project" value="UniProtKB-UniRule"/>
</dbReference>
<comment type="function">
    <text evidence="7">Catalyzes the oxidation of either pyridoxine 5'-phosphate (PNP) or pyridoxamine 5'-phosphate (PMP) into pyridoxal 5'-phosphate (PLP).</text>
</comment>
<keyword evidence="3 7" id="KW-0285">Flavoprotein</keyword>
<feature type="binding site" evidence="7 9">
    <location>
        <begin position="140"/>
        <end position="141"/>
    </location>
    <ligand>
        <name>FMN</name>
        <dbReference type="ChEBI" id="CHEBI:58210"/>
    </ligand>
</feature>
<evidence type="ECO:0000259" key="11">
    <source>
        <dbReference type="Pfam" id="PF10590"/>
    </source>
</evidence>
<dbReference type="RefSeq" id="WP_139012529.1">
    <property type="nucleotide sequence ID" value="NZ_VBSN01000038.1"/>
</dbReference>
<comment type="subunit">
    <text evidence="2 7">Homodimer.</text>
</comment>
<dbReference type="GO" id="GO:0010181">
    <property type="term" value="F:FMN binding"/>
    <property type="evidence" value="ECO:0007669"/>
    <property type="project" value="UniProtKB-UniRule"/>
</dbReference>
<name>A0A5M8QT27_9BACT</name>
<dbReference type="Pfam" id="PF01243">
    <property type="entry name" value="PNPOx_N"/>
    <property type="match status" value="1"/>
</dbReference>
<evidence type="ECO:0000256" key="4">
    <source>
        <dbReference type="ARBA" id="ARBA00022643"/>
    </source>
</evidence>
<evidence type="ECO:0000256" key="7">
    <source>
        <dbReference type="HAMAP-Rule" id="MF_01629"/>
    </source>
</evidence>
<dbReference type="PANTHER" id="PTHR10851:SF0">
    <property type="entry name" value="PYRIDOXINE-5'-PHOSPHATE OXIDASE"/>
    <property type="match status" value="1"/>
</dbReference>
<dbReference type="UniPathway" id="UPA01068">
    <property type="reaction ID" value="UER00304"/>
</dbReference>
<feature type="domain" description="Pyridoxine 5'-phosphate oxidase dimerisation C-terminal" evidence="11">
    <location>
        <begin position="172"/>
        <end position="213"/>
    </location>
</feature>
<dbReference type="GO" id="GO:0008615">
    <property type="term" value="P:pyridoxine biosynthetic process"/>
    <property type="evidence" value="ECO:0007669"/>
    <property type="project" value="UniProtKB-UniRule"/>
</dbReference>
<evidence type="ECO:0000256" key="6">
    <source>
        <dbReference type="ARBA" id="ARBA00023096"/>
    </source>
</evidence>
<keyword evidence="5 7" id="KW-0560">Oxidoreductase</keyword>
<keyword evidence="13" id="KW-1185">Reference proteome</keyword>
<comment type="similarity">
    <text evidence="1 7">Belongs to the pyridoxamine 5'-phosphate oxidase family.</text>
</comment>
<evidence type="ECO:0000256" key="2">
    <source>
        <dbReference type="ARBA" id="ARBA00011738"/>
    </source>
</evidence>
<feature type="binding site" evidence="7 9">
    <location>
        <begin position="61"/>
        <end position="66"/>
    </location>
    <ligand>
        <name>FMN</name>
        <dbReference type="ChEBI" id="CHEBI:58210"/>
    </ligand>
</feature>
<organism evidence="12 13">
    <name type="scientific">Dyadobacter flavalbus</name>
    <dbReference type="NCBI Taxonomy" id="2579942"/>
    <lineage>
        <taxon>Bacteria</taxon>
        <taxon>Pseudomonadati</taxon>
        <taxon>Bacteroidota</taxon>
        <taxon>Cytophagia</taxon>
        <taxon>Cytophagales</taxon>
        <taxon>Spirosomataceae</taxon>
        <taxon>Dyadobacter</taxon>
    </lineage>
</organism>
<evidence type="ECO:0000256" key="5">
    <source>
        <dbReference type="ARBA" id="ARBA00023002"/>
    </source>
</evidence>
<feature type="binding site" evidence="7 8">
    <location>
        <position position="123"/>
    </location>
    <ligand>
        <name>substrate</name>
    </ligand>
</feature>
<dbReference type="InterPro" id="IPR019576">
    <property type="entry name" value="Pyridoxamine_oxidase_dimer_C"/>
</dbReference>
<feature type="binding site" evidence="7 9">
    <location>
        <position position="195"/>
    </location>
    <ligand>
        <name>FMN</name>
        <dbReference type="ChEBI" id="CHEBI:58210"/>
    </ligand>
</feature>